<evidence type="ECO:0000259" key="5">
    <source>
        <dbReference type="PROSITE" id="PS50048"/>
    </source>
</evidence>
<evidence type="ECO:0000256" key="1">
    <source>
        <dbReference type="ARBA" id="ARBA00004123"/>
    </source>
</evidence>
<gene>
    <name evidence="6" type="ORF">BU24DRAFT_487407</name>
</gene>
<name>A0A6A5Y5V0_9PLEO</name>
<keyword evidence="7" id="KW-1185">Reference proteome</keyword>
<dbReference type="CDD" id="cd00067">
    <property type="entry name" value="GAL4"/>
    <property type="match status" value="1"/>
</dbReference>
<dbReference type="GeneID" id="54290847"/>
<evidence type="ECO:0000256" key="4">
    <source>
        <dbReference type="SAM" id="MobiDB-lite"/>
    </source>
</evidence>
<feature type="domain" description="Zn(2)-C6 fungal-type" evidence="5">
    <location>
        <begin position="26"/>
        <end position="57"/>
    </location>
</feature>
<dbReference type="GO" id="GO:0005634">
    <property type="term" value="C:nucleus"/>
    <property type="evidence" value="ECO:0007669"/>
    <property type="project" value="UniProtKB-SubCell"/>
</dbReference>
<dbReference type="Pfam" id="PF04082">
    <property type="entry name" value="Fungal_trans"/>
    <property type="match status" value="1"/>
</dbReference>
<keyword evidence="3" id="KW-0539">Nucleus</keyword>
<evidence type="ECO:0000313" key="6">
    <source>
        <dbReference type="EMBL" id="KAF2020878.1"/>
    </source>
</evidence>
<dbReference type="GO" id="GO:0008270">
    <property type="term" value="F:zinc ion binding"/>
    <property type="evidence" value="ECO:0007669"/>
    <property type="project" value="InterPro"/>
</dbReference>
<dbReference type="GO" id="GO:0003677">
    <property type="term" value="F:DNA binding"/>
    <property type="evidence" value="ECO:0007669"/>
    <property type="project" value="InterPro"/>
</dbReference>
<dbReference type="InterPro" id="IPR050613">
    <property type="entry name" value="Sec_Metabolite_Reg"/>
</dbReference>
<reference evidence="6" key="1">
    <citation type="journal article" date="2020" name="Stud. Mycol.">
        <title>101 Dothideomycetes genomes: a test case for predicting lifestyles and emergence of pathogens.</title>
        <authorList>
            <person name="Haridas S."/>
            <person name="Albert R."/>
            <person name="Binder M."/>
            <person name="Bloem J."/>
            <person name="Labutti K."/>
            <person name="Salamov A."/>
            <person name="Andreopoulos B."/>
            <person name="Baker S."/>
            <person name="Barry K."/>
            <person name="Bills G."/>
            <person name="Bluhm B."/>
            <person name="Cannon C."/>
            <person name="Castanera R."/>
            <person name="Culley D."/>
            <person name="Daum C."/>
            <person name="Ezra D."/>
            <person name="Gonzalez J."/>
            <person name="Henrissat B."/>
            <person name="Kuo A."/>
            <person name="Liang C."/>
            <person name="Lipzen A."/>
            <person name="Lutzoni F."/>
            <person name="Magnuson J."/>
            <person name="Mondo S."/>
            <person name="Nolan M."/>
            <person name="Ohm R."/>
            <person name="Pangilinan J."/>
            <person name="Park H.-J."/>
            <person name="Ramirez L."/>
            <person name="Alfaro M."/>
            <person name="Sun H."/>
            <person name="Tritt A."/>
            <person name="Yoshinaga Y."/>
            <person name="Zwiers L.-H."/>
            <person name="Turgeon B."/>
            <person name="Goodwin S."/>
            <person name="Spatafora J."/>
            <person name="Crous P."/>
            <person name="Grigoriev I."/>
        </authorList>
    </citation>
    <scope>NUCLEOTIDE SEQUENCE</scope>
    <source>
        <strain evidence="6">CBS 175.79</strain>
    </source>
</reference>
<dbReference type="GO" id="GO:0006351">
    <property type="term" value="P:DNA-templated transcription"/>
    <property type="evidence" value="ECO:0007669"/>
    <property type="project" value="InterPro"/>
</dbReference>
<evidence type="ECO:0000313" key="7">
    <source>
        <dbReference type="Proteomes" id="UP000799778"/>
    </source>
</evidence>
<dbReference type="InterPro" id="IPR036864">
    <property type="entry name" value="Zn2-C6_fun-type_DNA-bd_sf"/>
</dbReference>
<evidence type="ECO:0000256" key="2">
    <source>
        <dbReference type="ARBA" id="ARBA00022723"/>
    </source>
</evidence>
<comment type="subcellular location">
    <subcellularLocation>
        <location evidence="1">Nucleus</location>
    </subcellularLocation>
</comment>
<dbReference type="GO" id="GO:0000981">
    <property type="term" value="F:DNA-binding transcription factor activity, RNA polymerase II-specific"/>
    <property type="evidence" value="ECO:0007669"/>
    <property type="project" value="InterPro"/>
</dbReference>
<dbReference type="PANTHER" id="PTHR31001">
    <property type="entry name" value="UNCHARACTERIZED TRANSCRIPTIONAL REGULATORY PROTEIN"/>
    <property type="match status" value="1"/>
</dbReference>
<evidence type="ECO:0000256" key="3">
    <source>
        <dbReference type="ARBA" id="ARBA00023242"/>
    </source>
</evidence>
<feature type="compositionally biased region" description="Low complexity" evidence="4">
    <location>
        <begin position="88"/>
        <end position="103"/>
    </location>
</feature>
<dbReference type="Pfam" id="PF00172">
    <property type="entry name" value="Zn_clus"/>
    <property type="match status" value="1"/>
</dbReference>
<dbReference type="InterPro" id="IPR007219">
    <property type="entry name" value="XnlR_reg_dom"/>
</dbReference>
<organism evidence="6 7">
    <name type="scientific">Aaosphaeria arxii CBS 175.79</name>
    <dbReference type="NCBI Taxonomy" id="1450172"/>
    <lineage>
        <taxon>Eukaryota</taxon>
        <taxon>Fungi</taxon>
        <taxon>Dikarya</taxon>
        <taxon>Ascomycota</taxon>
        <taxon>Pezizomycotina</taxon>
        <taxon>Dothideomycetes</taxon>
        <taxon>Pleosporomycetidae</taxon>
        <taxon>Pleosporales</taxon>
        <taxon>Pleosporales incertae sedis</taxon>
        <taxon>Aaosphaeria</taxon>
    </lineage>
</organism>
<dbReference type="PROSITE" id="PS50048">
    <property type="entry name" value="ZN2_CY6_FUNGAL_2"/>
    <property type="match status" value="1"/>
</dbReference>
<dbReference type="PANTHER" id="PTHR31001:SF40">
    <property type="entry name" value="ZN(II)2CYS6 TRANSCRIPTION FACTOR (EUROFUNG)"/>
    <property type="match status" value="1"/>
</dbReference>
<proteinExistence type="predicted"/>
<dbReference type="CDD" id="cd12148">
    <property type="entry name" value="fungal_TF_MHR"/>
    <property type="match status" value="1"/>
</dbReference>
<feature type="region of interest" description="Disordered" evidence="4">
    <location>
        <begin position="66"/>
        <end position="112"/>
    </location>
</feature>
<dbReference type="EMBL" id="ML978066">
    <property type="protein sequence ID" value="KAF2020878.1"/>
    <property type="molecule type" value="Genomic_DNA"/>
</dbReference>
<dbReference type="RefSeq" id="XP_033389217.1">
    <property type="nucleotide sequence ID" value="XM_033533450.1"/>
</dbReference>
<keyword evidence="2" id="KW-0479">Metal-binding</keyword>
<dbReference type="AlphaFoldDB" id="A0A6A5Y5V0"/>
<dbReference type="OrthoDB" id="1747771at2759"/>
<accession>A0A6A5Y5V0</accession>
<dbReference type="InterPro" id="IPR001138">
    <property type="entry name" value="Zn2Cys6_DnaBD"/>
</dbReference>
<dbReference type="SMART" id="SM00066">
    <property type="entry name" value="GAL4"/>
    <property type="match status" value="1"/>
</dbReference>
<sequence length="614" mass="69315">MTSGNRDSPVAIRSSAASRRIRKPINCEACRRSKLRCDRRKPCNTCIRRALGDACTYVRVTGEITPQGHNQIRHPDTTQAHPRGTPRTVSSVLLPSPQVVPTTNLDSQREDGQNSRFHWDDVLLRPTNEAIDTITTQPETSFPFPPTTRSPIEGLLSILPSASCCDYLVTRFFTHVSPLFNVVHGPTFQQQYTAFLRSPEQTNLAWLGLLFVVCSLTLLTLDEGDPILHEISRHQQQAASVLDLSNQFRRAATTCLAHDSFLTHHNLNTLEALLLLIYAICHLEGVERGWTLLGIALNIGIALKCHITSPGLGQTERERRHRLWSGILMLHTYQAILYRDIDLSGLLKIPATVPAEIDTGNLTDDASRTTGHGSQMTLMKFKIRLFELSTKVCSHLSGTSLNDEPALNSLDAAIQQEQTDWDSAFLIDGMPSILDTTSYAHWCILQTYAHQLYLLLHKPFHHQRSGTFRTQSRQKCIESSVALLDLYRQFYELPRLKSYRWLLNGMTSFNALQASVALSSCLLGVPTLPEYEDYIKSIDATMDRMKELQVSSPVCVKAYPILRKLHQQLTSEHTMRPEPRGIVDDEFWEWIDGVDWSNFDSIDLGFPNDFPENV</sequence>
<protein>
    <recommendedName>
        <fullName evidence="5">Zn(2)-C6 fungal-type domain-containing protein</fullName>
    </recommendedName>
</protein>
<dbReference type="Proteomes" id="UP000799778">
    <property type="component" value="Unassembled WGS sequence"/>
</dbReference>
<dbReference type="Gene3D" id="4.10.240.10">
    <property type="entry name" value="Zn(2)-C6 fungal-type DNA-binding domain"/>
    <property type="match status" value="1"/>
</dbReference>
<dbReference type="SUPFAM" id="SSF57701">
    <property type="entry name" value="Zn2/Cys6 DNA-binding domain"/>
    <property type="match status" value="1"/>
</dbReference>